<evidence type="ECO:0000313" key="3">
    <source>
        <dbReference type="Proteomes" id="UP001627154"/>
    </source>
</evidence>
<dbReference type="PANTHER" id="PTHR13601:SF2">
    <property type="entry name" value="GAMETOGENETIN-BINDING PROTEIN 2"/>
    <property type="match status" value="1"/>
</dbReference>
<feature type="compositionally biased region" description="Basic residues" evidence="1">
    <location>
        <begin position="470"/>
        <end position="481"/>
    </location>
</feature>
<accession>A0ABD2WNA7</accession>
<proteinExistence type="predicted"/>
<name>A0ABD2WNA7_9HYME</name>
<dbReference type="Proteomes" id="UP001627154">
    <property type="component" value="Unassembled WGS sequence"/>
</dbReference>
<organism evidence="2 3">
    <name type="scientific">Trichogramma kaykai</name>
    <dbReference type="NCBI Taxonomy" id="54128"/>
    <lineage>
        <taxon>Eukaryota</taxon>
        <taxon>Metazoa</taxon>
        <taxon>Ecdysozoa</taxon>
        <taxon>Arthropoda</taxon>
        <taxon>Hexapoda</taxon>
        <taxon>Insecta</taxon>
        <taxon>Pterygota</taxon>
        <taxon>Neoptera</taxon>
        <taxon>Endopterygota</taxon>
        <taxon>Hymenoptera</taxon>
        <taxon>Apocrita</taxon>
        <taxon>Proctotrupomorpha</taxon>
        <taxon>Chalcidoidea</taxon>
        <taxon>Trichogrammatidae</taxon>
        <taxon>Trichogramma</taxon>
    </lineage>
</organism>
<keyword evidence="3" id="KW-1185">Reference proteome</keyword>
<feature type="compositionally biased region" description="Low complexity" evidence="1">
    <location>
        <begin position="251"/>
        <end position="262"/>
    </location>
</feature>
<feature type="region of interest" description="Disordered" evidence="1">
    <location>
        <begin position="674"/>
        <end position="694"/>
    </location>
</feature>
<dbReference type="InterPro" id="IPR026073">
    <property type="entry name" value="GGNBP2"/>
</dbReference>
<evidence type="ECO:0008006" key="4">
    <source>
        <dbReference type="Google" id="ProtNLM"/>
    </source>
</evidence>
<dbReference type="EMBL" id="JBJJXI010000089">
    <property type="protein sequence ID" value="KAL3394651.1"/>
    <property type="molecule type" value="Genomic_DNA"/>
</dbReference>
<evidence type="ECO:0000313" key="2">
    <source>
        <dbReference type="EMBL" id="KAL3394651.1"/>
    </source>
</evidence>
<dbReference type="AlphaFoldDB" id="A0ABD2WNA7"/>
<evidence type="ECO:0000256" key="1">
    <source>
        <dbReference type="SAM" id="MobiDB-lite"/>
    </source>
</evidence>
<reference evidence="2 3" key="1">
    <citation type="journal article" date="2024" name="bioRxiv">
        <title>A reference genome for Trichogramma kaykai: A tiny desert-dwelling parasitoid wasp with competing sex-ratio distorters.</title>
        <authorList>
            <person name="Culotta J."/>
            <person name="Lindsey A.R."/>
        </authorList>
    </citation>
    <scope>NUCLEOTIDE SEQUENCE [LARGE SCALE GENOMIC DNA]</scope>
    <source>
        <strain evidence="2 3">KSX58</strain>
    </source>
</reference>
<feature type="compositionally biased region" description="Basic and acidic residues" evidence="1">
    <location>
        <begin position="482"/>
        <end position="513"/>
    </location>
</feature>
<gene>
    <name evidence="2" type="ORF">TKK_011117</name>
</gene>
<comment type="caution">
    <text evidence="2">The sequence shown here is derived from an EMBL/GenBank/DDBJ whole genome shotgun (WGS) entry which is preliminary data.</text>
</comment>
<feature type="compositionally biased region" description="Low complexity" evidence="1">
    <location>
        <begin position="681"/>
        <end position="694"/>
    </location>
</feature>
<dbReference type="PANTHER" id="PTHR13601">
    <property type="entry name" value="GAMETOGENETIN-BINDING PROTEIN 2"/>
    <property type="match status" value="1"/>
</dbReference>
<feature type="region of interest" description="Disordered" evidence="1">
    <location>
        <begin position="465"/>
        <end position="532"/>
    </location>
</feature>
<feature type="region of interest" description="Disordered" evidence="1">
    <location>
        <begin position="239"/>
        <end position="279"/>
    </location>
</feature>
<feature type="compositionally biased region" description="Polar residues" evidence="1">
    <location>
        <begin position="521"/>
        <end position="532"/>
    </location>
</feature>
<protein>
    <recommendedName>
        <fullName evidence="4">Gametogenetin-binding protein 2</fullName>
    </recommendedName>
</protein>
<sequence>MAKLVKMWKDSDSTPLGPRQLPLFIDENYAMVMDISGLTIPEEKLVSTGKQIEEFKKKFSLLSENEQSKTFEAALKDVLSVLDQSVPCIGCRRSVEKLFHELSKLESFPPLDPIIFSEKVVTFNPKIFKSPGKLCAYLRGYSSRLNDLVDQQPRNKKSRRCTLHSLEVQRMRLSPHVWREVWDGMEAECLNEITFIDSETLRIILDAYLRKHKFCAECRTKVVAASNFAHDEKIDNNSIDGCNEDNDKNDSQNSHNSHNNNDNYEHKNHKNCNNHENHDDHKDLTDHKCHAVRKDHENCTSPLGHKSHPDNKCYIDLKDHCEYKDFKDHKTSKDNKDVKVRKINASDLYASIRRCSSGHVHLPMKYDYICNLIARTTSDSLSKERHAKTKEIAQEEVLTCLGVCVYERLNRVYKKMKEEEFIINILVATAMSTISRNFQIAIETKQGFSQLEVLYHELEKEKIAKTQRREKSRLKRKKRKERRFEVEEKQKKSEVSDTTTDKSSEEDHNKEETLTEGEDLSLQSQPFSESNTQNKVSDLMCNESLTCNCLNCIKNSTNKTELSAFQSQFGDLDLKNEREKIRCQIKSSATHKNEKIDQSSVKVTLSNSSRSCRADDSPNKNIWESSENCKEQEQHEDLIDGTFNSNKHDMMWIEVKKKITKSTYRNRCTYSENSSHDYGYSSEHVSSSSLPSTPEGSEVACSDGCCNGGDHPDIHAANKNNFSHDSLFPLIEHGRGPLLSQMLEDSDLSEMEDDSNSIPEEEVLEFKSREVHITEKRQELRQELKNRFTALCNCRKPFIPR</sequence>